<dbReference type="Gene3D" id="3.40.50.300">
    <property type="entry name" value="P-loop containing nucleotide triphosphate hydrolases"/>
    <property type="match status" value="2"/>
</dbReference>
<dbReference type="Pfam" id="PF13514">
    <property type="entry name" value="AAA_27"/>
    <property type="match status" value="1"/>
</dbReference>
<feature type="domain" description="YhaN AAA" evidence="2">
    <location>
        <begin position="1"/>
        <end position="204"/>
    </location>
</feature>
<feature type="coiled-coil region" evidence="1">
    <location>
        <begin position="725"/>
        <end position="793"/>
    </location>
</feature>
<feature type="coiled-coil region" evidence="1">
    <location>
        <begin position="513"/>
        <end position="547"/>
    </location>
</feature>
<dbReference type="RefSeq" id="WP_301857573.1">
    <property type="nucleotide sequence ID" value="NZ_JAUJWU010000006.1"/>
</dbReference>
<dbReference type="SUPFAM" id="SSF52540">
    <property type="entry name" value="P-loop containing nucleoside triphosphate hydrolases"/>
    <property type="match status" value="2"/>
</dbReference>
<organism evidence="3 4">
    <name type="scientific">Planococcus shenhongbingii</name>
    <dbReference type="NCBI Taxonomy" id="3058398"/>
    <lineage>
        <taxon>Bacteria</taxon>
        <taxon>Bacillati</taxon>
        <taxon>Bacillota</taxon>
        <taxon>Bacilli</taxon>
        <taxon>Bacillales</taxon>
        <taxon>Caryophanaceae</taxon>
        <taxon>Planococcus</taxon>
    </lineage>
</organism>
<dbReference type="InterPro" id="IPR038734">
    <property type="entry name" value="YhaN_AAA"/>
</dbReference>
<evidence type="ECO:0000313" key="4">
    <source>
        <dbReference type="Proteomes" id="UP001172142"/>
    </source>
</evidence>
<evidence type="ECO:0000313" key="3">
    <source>
        <dbReference type="EMBL" id="MDN7247336.1"/>
    </source>
</evidence>
<comment type="caution">
    <text evidence="3">The sequence shown here is derived from an EMBL/GenBank/DDBJ whole genome shotgun (WGS) entry which is preliminary data.</text>
</comment>
<evidence type="ECO:0000256" key="1">
    <source>
        <dbReference type="SAM" id="Coils"/>
    </source>
</evidence>
<feature type="coiled-coil region" evidence="1">
    <location>
        <begin position="183"/>
        <end position="234"/>
    </location>
</feature>
<keyword evidence="1" id="KW-0175">Coiled coil</keyword>
<feature type="coiled-coil region" evidence="1">
    <location>
        <begin position="375"/>
        <end position="410"/>
    </location>
</feature>
<proteinExistence type="predicted"/>
<protein>
    <submittedName>
        <fullName evidence="3">AAA family ATPase</fullName>
    </submittedName>
</protein>
<name>A0ABT8NHF3_9BACL</name>
<keyword evidence="4" id="KW-1185">Reference proteome</keyword>
<feature type="coiled-coil region" evidence="1">
    <location>
        <begin position="592"/>
        <end position="678"/>
    </location>
</feature>
<dbReference type="InterPro" id="IPR027417">
    <property type="entry name" value="P-loop_NTPase"/>
</dbReference>
<reference evidence="3 4" key="1">
    <citation type="submission" date="2023-07" db="EMBL/GenBank/DDBJ databases">
        <title>Novel species in genus Planococcus.</title>
        <authorList>
            <person name="Ning S."/>
        </authorList>
    </citation>
    <scope>NUCLEOTIDE SEQUENCE [LARGE SCALE GENOMIC DNA]</scope>
    <source>
        <strain evidence="3 4">N017</strain>
    </source>
</reference>
<accession>A0ABT8NHF3</accession>
<sequence>MKIEKLVIYGFGKHQDRTITVDPEMSIFYGANEAGKTTIQQFIIQTLFGYPSRNQNMQRYEPKSGGKYGGQLHINDDVFGRVIIERVKGKSAGDVTVYFEDGTRGADAELKMILRDYDRASFESIFSFSIHELQGLERMTENELSRTLLASGTTGVDAITKLESRLEKEMAAVFKKSGRNPEINQIIEELKKIESELKEYRSRTELYGPYLSRLQAIEQRLHEMNDVEKKLSGQLKSLEKWQQAAPLMDKKDSLERKINEIAIFDFPSDGRRRMDRLSDRLSEVKAKVDYTEKEITGMAGRTEGPPDTEKLEQILARESEWLQLRSVLRQKKEEALKLVDEQQRILALTGMTEEDALQADVSLSQEELLLEHIKKADLEEEEKRYRDRKLTEEKNKLAEAEKELKYFLSAEPTEEERELAEEWMAAQPKLAQAKAAQQLQQSGNSPALFYLLMALGILGISAGLVQTNVLMAALGILAAAGGIWFRLTNKKPENLSIEYTKLLERYFGKEAELEAMMQKLDRFDRKLDNLLENVDTAKGRVADLSGKAATQTAKEAYSTFLQQLGLNPGTSRNTVLSLFENLRQAHAFHLRAQRINEEVAALSQQLQAWLEQASEIYGKPLTAENLYAVLRTELNLRKQKLEEHFKEQEKSTGLQENLEQLSALSEQIQKEQQHLLTEAGVQTVEEFYRFCDAWERKAELERELAPIESQLKAFGDFVVPDGLDHTNAESHVAGSEAALQKLKEERNVLLAEQAEKRQTTKSLLEDEAYEDKLQQFEEKKEELAELARRWSIDKAIIAAIKQTMEELKEKKLPAVITSAQSYFKKLTSGAYNGLEMNPQGFFEAVRSDGMRFHIAELSQATKEQAYISLRLSLAVSMQSSHPFPLIMDDAFVHFDRSRLQQMINLITELQANHQFIYFTCHEAMPETWPNASVIDVATIERSVQI</sequence>
<dbReference type="PANTHER" id="PTHR41259:SF1">
    <property type="entry name" value="DOUBLE-STRAND BREAK REPAIR RAD50 ATPASE, PUTATIVE-RELATED"/>
    <property type="match status" value="1"/>
</dbReference>
<dbReference type="EMBL" id="JAUJWU010000006">
    <property type="protein sequence ID" value="MDN7247336.1"/>
    <property type="molecule type" value="Genomic_DNA"/>
</dbReference>
<evidence type="ECO:0000259" key="2">
    <source>
        <dbReference type="Pfam" id="PF13514"/>
    </source>
</evidence>
<dbReference type="Proteomes" id="UP001172142">
    <property type="component" value="Unassembled WGS sequence"/>
</dbReference>
<dbReference type="PANTHER" id="PTHR41259">
    <property type="entry name" value="DOUBLE-STRAND BREAK REPAIR RAD50 ATPASE, PUTATIVE-RELATED"/>
    <property type="match status" value="1"/>
</dbReference>
<gene>
    <name evidence="3" type="ORF">QWY13_17795</name>
</gene>